<dbReference type="PANTHER" id="PTHR30273:SF2">
    <property type="entry name" value="PROTEIN FECR"/>
    <property type="match status" value="1"/>
</dbReference>
<organism evidence="4 5">
    <name type="scientific">Pseudopedobacter saltans</name>
    <dbReference type="NCBI Taxonomy" id="151895"/>
    <lineage>
        <taxon>Bacteria</taxon>
        <taxon>Pseudomonadati</taxon>
        <taxon>Bacteroidota</taxon>
        <taxon>Sphingobacteriia</taxon>
        <taxon>Sphingobacteriales</taxon>
        <taxon>Sphingobacteriaceae</taxon>
        <taxon>Pseudopedobacter</taxon>
    </lineage>
</organism>
<dbReference type="Pfam" id="PF16344">
    <property type="entry name" value="FecR_C"/>
    <property type="match status" value="1"/>
</dbReference>
<dbReference type="InterPro" id="IPR032508">
    <property type="entry name" value="FecR_C"/>
</dbReference>
<feature type="domain" description="FecR protein" evidence="2">
    <location>
        <begin position="130"/>
        <end position="222"/>
    </location>
</feature>
<comment type="caution">
    <text evidence="4">The sequence shown here is derived from an EMBL/GenBank/DDBJ whole genome shotgun (WGS) entry which is preliminary data.</text>
</comment>
<evidence type="ECO:0000313" key="5">
    <source>
        <dbReference type="Proteomes" id="UP000249645"/>
    </source>
</evidence>
<dbReference type="PIRSF" id="PIRSF018266">
    <property type="entry name" value="FecR"/>
    <property type="match status" value="1"/>
</dbReference>
<dbReference type="GO" id="GO:0016989">
    <property type="term" value="F:sigma factor antagonist activity"/>
    <property type="evidence" value="ECO:0007669"/>
    <property type="project" value="TreeGrafter"/>
</dbReference>
<feature type="non-terminal residue" evidence="4">
    <location>
        <position position="350"/>
    </location>
</feature>
<accession>A0A2W5F1P7</accession>
<feature type="transmembrane region" description="Helical" evidence="1">
    <location>
        <begin position="90"/>
        <end position="107"/>
    </location>
</feature>
<evidence type="ECO:0000313" key="4">
    <source>
        <dbReference type="EMBL" id="PZP49308.1"/>
    </source>
</evidence>
<gene>
    <name evidence="4" type="ORF">DI598_08145</name>
</gene>
<dbReference type="Proteomes" id="UP000249645">
    <property type="component" value="Unassembled WGS sequence"/>
</dbReference>
<proteinExistence type="predicted"/>
<keyword evidence="1" id="KW-0472">Membrane</keyword>
<sequence>MEENQFKRLLKKWTEGNLQPEEVDIFLAYLDNPDAEEVVGLSIIKDLKSRHIRFQLEKLEEEKAELSLSDLIEREETEDNIRPLSSIKKWFAAASIIVLIGCFAWWLRHDTSTKTMVVSNQVDNIVRIVNNSDSTLHYTLPDGSIVSLKKEAEISFEKGFSTGRNILLVKGDAFFKVQKNPNAPFSVFAKGIKTTALGTAFWVENPALDSSVTVRLKEGKVRLVSIEEQFHMKEVFLTPGKDCYINKRTGYVKVNDKNKQTIINDNTITAKKTNKVVESDRAVLWTKDEVTFNGAKLDNVLSQLEARYNVTIVADKSLTQKIILTGQIYTTDSLRSILKSICDMNSLKYE</sequence>
<dbReference type="AlphaFoldDB" id="A0A2W5F1P7"/>
<dbReference type="Gene3D" id="3.55.50.30">
    <property type="match status" value="1"/>
</dbReference>
<keyword evidence="1" id="KW-1133">Transmembrane helix</keyword>
<protein>
    <recommendedName>
        <fullName evidence="6">Anti-FecI sigma factor, FecR</fullName>
    </recommendedName>
</protein>
<dbReference type="InterPro" id="IPR006860">
    <property type="entry name" value="FecR"/>
</dbReference>
<dbReference type="EMBL" id="QFOI01000117">
    <property type="protein sequence ID" value="PZP49308.1"/>
    <property type="molecule type" value="Genomic_DNA"/>
</dbReference>
<evidence type="ECO:0000259" key="2">
    <source>
        <dbReference type="Pfam" id="PF04773"/>
    </source>
</evidence>
<dbReference type="InterPro" id="IPR012373">
    <property type="entry name" value="Ferrdict_sens_TM"/>
</dbReference>
<evidence type="ECO:0000256" key="1">
    <source>
        <dbReference type="SAM" id="Phobius"/>
    </source>
</evidence>
<evidence type="ECO:0000259" key="3">
    <source>
        <dbReference type="Pfam" id="PF16344"/>
    </source>
</evidence>
<dbReference type="Gene3D" id="2.60.120.1440">
    <property type="match status" value="1"/>
</dbReference>
<dbReference type="Pfam" id="PF04773">
    <property type="entry name" value="FecR"/>
    <property type="match status" value="1"/>
</dbReference>
<evidence type="ECO:0008006" key="6">
    <source>
        <dbReference type="Google" id="ProtNLM"/>
    </source>
</evidence>
<name>A0A2W5F1P7_9SPHI</name>
<reference evidence="4 5" key="1">
    <citation type="submission" date="2017-11" db="EMBL/GenBank/DDBJ databases">
        <title>Infants hospitalized years apart are colonized by the same room-sourced microbial strains.</title>
        <authorList>
            <person name="Brooks B."/>
            <person name="Olm M.R."/>
            <person name="Firek B.A."/>
            <person name="Baker R."/>
            <person name="Thomas B.C."/>
            <person name="Morowitz M.J."/>
            <person name="Banfield J.F."/>
        </authorList>
    </citation>
    <scope>NUCLEOTIDE SEQUENCE [LARGE SCALE GENOMIC DNA]</scope>
    <source>
        <strain evidence="4">S2_009_000_R2_76</strain>
    </source>
</reference>
<feature type="domain" description="Protein FecR C-terminal" evidence="3">
    <location>
        <begin position="290"/>
        <end position="350"/>
    </location>
</feature>
<keyword evidence="1" id="KW-0812">Transmembrane</keyword>
<dbReference type="PANTHER" id="PTHR30273">
    <property type="entry name" value="PERIPLASMIC SIGNAL SENSOR AND SIGMA FACTOR ACTIVATOR FECR-RELATED"/>
    <property type="match status" value="1"/>
</dbReference>